<name>A0A382AM29_9ZZZZ</name>
<accession>A0A382AM29</accession>
<feature type="non-terminal residue" evidence="1">
    <location>
        <position position="1"/>
    </location>
</feature>
<protein>
    <submittedName>
        <fullName evidence="1">Uncharacterized protein</fullName>
    </submittedName>
</protein>
<dbReference type="AlphaFoldDB" id="A0A382AM29"/>
<proteinExistence type="predicted"/>
<organism evidence="1">
    <name type="scientific">marine metagenome</name>
    <dbReference type="NCBI Taxonomy" id="408172"/>
    <lineage>
        <taxon>unclassified sequences</taxon>
        <taxon>metagenomes</taxon>
        <taxon>ecological metagenomes</taxon>
    </lineage>
</organism>
<reference evidence="1" key="1">
    <citation type="submission" date="2018-05" db="EMBL/GenBank/DDBJ databases">
        <authorList>
            <person name="Lanie J.A."/>
            <person name="Ng W.-L."/>
            <person name="Kazmierczak K.M."/>
            <person name="Andrzejewski T.M."/>
            <person name="Davidsen T.M."/>
            <person name="Wayne K.J."/>
            <person name="Tettelin H."/>
            <person name="Glass J.I."/>
            <person name="Rusch D."/>
            <person name="Podicherti R."/>
            <person name="Tsui H.-C.T."/>
            <person name="Winkler M.E."/>
        </authorList>
    </citation>
    <scope>NUCLEOTIDE SEQUENCE</scope>
</reference>
<dbReference type="EMBL" id="UINC01025990">
    <property type="protein sequence ID" value="SVB02625.1"/>
    <property type="molecule type" value="Genomic_DNA"/>
</dbReference>
<sequence length="112" mass="12605">VLCTAQCYWKAHQKSPCAAVLWEMEDKLRRVGPFVAMGLTCLVDTYGSSWCECLRQDTSILNPRVEGITGTTRNLGDEDLIVIRDCCLVRLRFHLLEFSKTLPVKVSRVTGA</sequence>
<gene>
    <name evidence="1" type="ORF">METZ01_LOCUS155479</name>
</gene>
<evidence type="ECO:0000313" key="1">
    <source>
        <dbReference type="EMBL" id="SVB02625.1"/>
    </source>
</evidence>